<dbReference type="PANTHER" id="PTHR41521:SF4">
    <property type="entry name" value="BLR0684 PROTEIN"/>
    <property type="match status" value="1"/>
</dbReference>
<evidence type="ECO:0000313" key="2">
    <source>
        <dbReference type="EMBL" id="PZR36086.1"/>
    </source>
</evidence>
<evidence type="ECO:0000313" key="3">
    <source>
        <dbReference type="Proteomes" id="UP000249393"/>
    </source>
</evidence>
<accession>A0A2W5VHD4</accession>
<protein>
    <submittedName>
        <fullName evidence="2">DUF1330 domain-containing protein</fullName>
    </submittedName>
</protein>
<sequence length="95" mass="10027">MSAYIVATVDITDAERFALYAKGIAGLAERFGGEPVVKGAVTEVLEGDIAVGQRVVVTRFPCVEDAKAYIASPEYRAACEHRKGAAAVAIRLLTA</sequence>
<feature type="domain" description="DUF1330" evidence="1">
    <location>
        <begin position="2"/>
        <end position="93"/>
    </location>
</feature>
<dbReference type="Pfam" id="PF07045">
    <property type="entry name" value="DUF1330"/>
    <property type="match status" value="1"/>
</dbReference>
<organism evidence="2 3">
    <name type="scientific">Caulobacter segnis</name>
    <dbReference type="NCBI Taxonomy" id="88688"/>
    <lineage>
        <taxon>Bacteria</taxon>
        <taxon>Pseudomonadati</taxon>
        <taxon>Pseudomonadota</taxon>
        <taxon>Alphaproteobacteria</taxon>
        <taxon>Caulobacterales</taxon>
        <taxon>Caulobacteraceae</taxon>
        <taxon>Caulobacter</taxon>
    </lineage>
</organism>
<reference evidence="2 3" key="1">
    <citation type="submission" date="2017-08" db="EMBL/GenBank/DDBJ databases">
        <title>Infants hospitalized years apart are colonized by the same room-sourced microbial strains.</title>
        <authorList>
            <person name="Brooks B."/>
            <person name="Olm M.R."/>
            <person name="Firek B.A."/>
            <person name="Baker R."/>
            <person name="Thomas B.C."/>
            <person name="Morowitz M.J."/>
            <person name="Banfield J.F."/>
        </authorList>
    </citation>
    <scope>NUCLEOTIDE SEQUENCE [LARGE SCALE GENOMIC DNA]</scope>
    <source>
        <strain evidence="2">S2_003_000_R2_4</strain>
    </source>
</reference>
<proteinExistence type="predicted"/>
<dbReference type="PANTHER" id="PTHR41521">
    <property type="match status" value="1"/>
</dbReference>
<dbReference type="Proteomes" id="UP000249393">
    <property type="component" value="Unassembled WGS sequence"/>
</dbReference>
<name>A0A2W5VHD4_9CAUL</name>
<dbReference type="InterPro" id="IPR010753">
    <property type="entry name" value="DUF1330"/>
</dbReference>
<gene>
    <name evidence="2" type="ORF">DI526_04775</name>
</gene>
<dbReference type="EMBL" id="QFQZ01000009">
    <property type="protein sequence ID" value="PZR36086.1"/>
    <property type="molecule type" value="Genomic_DNA"/>
</dbReference>
<dbReference type="InterPro" id="IPR011008">
    <property type="entry name" value="Dimeric_a/b-barrel"/>
</dbReference>
<comment type="caution">
    <text evidence="2">The sequence shown here is derived from an EMBL/GenBank/DDBJ whole genome shotgun (WGS) entry which is preliminary data.</text>
</comment>
<dbReference type="SUPFAM" id="SSF54909">
    <property type="entry name" value="Dimeric alpha+beta barrel"/>
    <property type="match status" value="1"/>
</dbReference>
<dbReference type="RefSeq" id="WP_304274763.1">
    <property type="nucleotide sequence ID" value="NZ_QFQZ01000009.1"/>
</dbReference>
<dbReference type="AlphaFoldDB" id="A0A2W5VHD4"/>
<evidence type="ECO:0000259" key="1">
    <source>
        <dbReference type="Pfam" id="PF07045"/>
    </source>
</evidence>
<dbReference type="Gene3D" id="3.30.70.100">
    <property type="match status" value="1"/>
</dbReference>